<gene>
    <name evidence="1" type="ORF">SR1949_14810</name>
</gene>
<organism evidence="1 2">
    <name type="scientific">Sphaerospermopsis reniformis</name>
    <dbReference type="NCBI Taxonomy" id="531300"/>
    <lineage>
        <taxon>Bacteria</taxon>
        <taxon>Bacillati</taxon>
        <taxon>Cyanobacteriota</taxon>
        <taxon>Cyanophyceae</taxon>
        <taxon>Nostocales</taxon>
        <taxon>Aphanizomenonaceae</taxon>
        <taxon>Sphaerospermopsis</taxon>
    </lineage>
</organism>
<proteinExistence type="predicted"/>
<dbReference type="Proteomes" id="UP000300142">
    <property type="component" value="Unassembled WGS sequence"/>
</dbReference>
<reference evidence="2" key="1">
    <citation type="submission" date="2019-02" db="EMBL/GenBank/DDBJ databases">
        <title>Draft genome sequence of Sphaerospermopsis reniformis NIES-1949.</title>
        <authorList>
            <person name="Yamaguchi H."/>
            <person name="Suzuki S."/>
            <person name="Kawachi M."/>
        </authorList>
    </citation>
    <scope>NUCLEOTIDE SEQUENCE [LARGE SCALE GENOMIC DNA]</scope>
    <source>
        <strain evidence="2">NIES-1949</strain>
    </source>
</reference>
<accession>A0A479ZYP8</accession>
<keyword evidence="1" id="KW-0687">Ribonucleoprotein</keyword>
<protein>
    <submittedName>
        <fullName evidence="1">S23 ribosomal protein</fullName>
    </submittedName>
</protein>
<dbReference type="GO" id="GO:0005840">
    <property type="term" value="C:ribosome"/>
    <property type="evidence" value="ECO:0007669"/>
    <property type="project" value="UniProtKB-KW"/>
</dbReference>
<comment type="caution">
    <text evidence="1">The sequence shown here is derived from an EMBL/GenBank/DDBJ whole genome shotgun (WGS) entry which is preliminary data.</text>
</comment>
<dbReference type="RefSeq" id="WP_307722510.1">
    <property type="nucleotide sequence ID" value="NZ_BJCE01000035.1"/>
</dbReference>
<keyword evidence="2" id="KW-1185">Reference proteome</keyword>
<name>A0A479ZYP8_9CYAN</name>
<sequence>MNRPDFENLEVYKLAEKLANQIWYIVKEWDYFAKDTIGKQIVRLLIVFVPILRKAGGDIMAKIIADL</sequence>
<dbReference type="EMBL" id="BJCE01000035">
    <property type="protein sequence ID" value="GCL36378.1"/>
    <property type="molecule type" value="Genomic_DNA"/>
</dbReference>
<keyword evidence="1" id="KW-0689">Ribosomal protein</keyword>
<dbReference type="InterPro" id="IPR036583">
    <property type="entry name" value="23S_rRNA_IVS_sf"/>
</dbReference>
<dbReference type="AlphaFoldDB" id="A0A479ZYP8"/>
<evidence type="ECO:0000313" key="2">
    <source>
        <dbReference type="Proteomes" id="UP000300142"/>
    </source>
</evidence>
<dbReference type="SUPFAM" id="SSF158446">
    <property type="entry name" value="IVS-encoded protein-like"/>
    <property type="match status" value="1"/>
</dbReference>
<evidence type="ECO:0000313" key="1">
    <source>
        <dbReference type="EMBL" id="GCL36378.1"/>
    </source>
</evidence>